<protein>
    <submittedName>
        <fullName evidence="1">Uncharacterized protein</fullName>
    </submittedName>
</protein>
<accession>A0A238Y439</accession>
<evidence type="ECO:0000313" key="4">
    <source>
        <dbReference type="Proteomes" id="UP000292859"/>
    </source>
</evidence>
<dbReference type="RefSeq" id="WP_089389081.1">
    <property type="nucleotide sequence ID" value="NZ_FZNM01000014.1"/>
</dbReference>
<dbReference type="EMBL" id="SIRL01000014">
    <property type="protein sequence ID" value="TBN47260.1"/>
    <property type="molecule type" value="Genomic_DNA"/>
</dbReference>
<name>A0A238Y439_9RHOB</name>
<gene>
    <name evidence="2" type="ORF">EYF88_15645</name>
    <name evidence="1" type="ORF">SAMN06265378_11478</name>
</gene>
<organism evidence="1 3">
    <name type="scientific">Paracoccus sediminis</name>
    <dbReference type="NCBI Taxonomy" id="1214787"/>
    <lineage>
        <taxon>Bacteria</taxon>
        <taxon>Pseudomonadati</taxon>
        <taxon>Pseudomonadota</taxon>
        <taxon>Alphaproteobacteria</taxon>
        <taxon>Rhodobacterales</taxon>
        <taxon>Paracoccaceae</taxon>
        <taxon>Paracoccus</taxon>
    </lineage>
</organism>
<dbReference type="Pfam" id="PF20242">
    <property type="entry name" value="Emfourin"/>
    <property type="match status" value="1"/>
</dbReference>
<dbReference type="Proteomes" id="UP000198409">
    <property type="component" value="Unassembled WGS sequence"/>
</dbReference>
<reference evidence="2 4" key="3">
    <citation type="submission" date="2019-02" db="EMBL/GenBank/DDBJ databases">
        <authorList>
            <person name="Zhang G."/>
        </authorList>
    </citation>
    <scope>NUCLEOTIDE SEQUENCE [LARGE SCALE GENOMIC DNA]</scope>
    <source>
        <strain evidence="2 4">CMB17</strain>
    </source>
</reference>
<dbReference type="AlphaFoldDB" id="A0A238Y439"/>
<evidence type="ECO:0000313" key="1">
    <source>
        <dbReference type="EMBL" id="SNR65975.1"/>
    </source>
</evidence>
<keyword evidence="4" id="KW-1185">Reference proteome</keyword>
<evidence type="ECO:0000313" key="3">
    <source>
        <dbReference type="Proteomes" id="UP000198409"/>
    </source>
</evidence>
<dbReference type="EMBL" id="FZNM01000014">
    <property type="protein sequence ID" value="SNR65975.1"/>
    <property type="molecule type" value="Genomic_DNA"/>
</dbReference>
<dbReference type="OrthoDB" id="7774671at2"/>
<evidence type="ECO:0000313" key="2">
    <source>
        <dbReference type="EMBL" id="TBN47260.1"/>
    </source>
</evidence>
<reference evidence="1" key="2">
    <citation type="submission" date="2017-06" db="EMBL/GenBank/DDBJ databases">
        <authorList>
            <person name="Kim H.J."/>
            <person name="Triplett B.A."/>
        </authorList>
    </citation>
    <scope>NUCLEOTIDE SEQUENCE [LARGE SCALE GENOMIC DNA]</scope>
    <source>
        <strain evidence="1">DSM 26170</strain>
    </source>
</reference>
<dbReference type="InterPro" id="IPR049457">
    <property type="entry name" value="Emfourin"/>
</dbReference>
<reference evidence="3" key="1">
    <citation type="submission" date="2017-06" db="EMBL/GenBank/DDBJ databases">
        <authorList>
            <person name="Varghese N."/>
            <person name="Submissions S."/>
        </authorList>
    </citation>
    <scope>NUCLEOTIDE SEQUENCE [LARGE SCALE GENOMIC DNA]</scope>
    <source>
        <strain evidence="3">DSM 26170</strain>
    </source>
</reference>
<dbReference type="Proteomes" id="UP000292859">
    <property type="component" value="Unassembled WGS sequence"/>
</dbReference>
<proteinExistence type="predicted"/>
<sequence length="93" mass="10442">MIIEIAAQGGFGGIAAANLHKTIDVSDQPEPMRQDLSDAFEPDELARLARQPCGDCADRITYRITVTEDRRTRSFTLHEQQIPPDMLDLIDQM</sequence>